<sequence length="326" mass="36830">MGVRDSKHDDYSPGYAPDLKLCTPSQDLTLARLDETQPYPAIFKYSKCTGRRKALCIGINYFGQEAELKGCINDVRNLEHFLCTQFGYDEGDIVTLTDDAEDPMELPTRENILRAMQWLVSGAEPHDSLFFHYSGHGGETEDVHGDEANGYDEVIYPVDFEINGHIIDDDIHEIMIRPLPPACRLTAIFDCCHSGSVLDLPYMYSTKGKIKEHDRAVEASQGMPQYATIISNIATRNKRKRMEKYVRAIRSCPADVICLSACKDSETSADTFEDGQYTGAMSFAFVSALSQNPDQSYQQLLQNLRRILQEKYNQKPQVCLPWIISD</sequence>
<accession>A0A165P672</accession>
<name>A0A165P672_9AGAM</name>
<dbReference type="EMBL" id="KV425618">
    <property type="protein sequence ID" value="KZT20576.1"/>
    <property type="molecule type" value="Genomic_DNA"/>
</dbReference>
<keyword evidence="6" id="KW-1185">Reference proteome</keyword>
<evidence type="ECO:0000313" key="6">
    <source>
        <dbReference type="Proteomes" id="UP000076761"/>
    </source>
</evidence>
<reference evidence="5 6" key="1">
    <citation type="journal article" date="2016" name="Mol. Biol. Evol.">
        <title>Comparative Genomics of Early-Diverging Mushroom-Forming Fungi Provides Insights into the Origins of Lignocellulose Decay Capabilities.</title>
        <authorList>
            <person name="Nagy L.G."/>
            <person name="Riley R."/>
            <person name="Tritt A."/>
            <person name="Adam C."/>
            <person name="Daum C."/>
            <person name="Floudas D."/>
            <person name="Sun H."/>
            <person name="Yadav J.S."/>
            <person name="Pangilinan J."/>
            <person name="Larsson K.H."/>
            <person name="Matsuura K."/>
            <person name="Barry K."/>
            <person name="Labutti K."/>
            <person name="Kuo R."/>
            <person name="Ohm R.A."/>
            <person name="Bhattacharya S.S."/>
            <person name="Shirouzu T."/>
            <person name="Yoshinaga Y."/>
            <person name="Martin F.M."/>
            <person name="Grigoriev I.V."/>
            <person name="Hibbett D.S."/>
        </authorList>
    </citation>
    <scope>NUCLEOTIDE SEQUENCE [LARGE SCALE GENOMIC DNA]</scope>
    <source>
        <strain evidence="5 6">HHB14362 ss-1</strain>
    </source>
</reference>
<dbReference type="FunCoup" id="A0A165P672">
    <property type="interactions" value="372"/>
</dbReference>
<dbReference type="Gene3D" id="3.40.50.12660">
    <property type="match status" value="1"/>
</dbReference>
<protein>
    <submittedName>
        <fullName evidence="5">Peptidase C14</fullName>
    </submittedName>
</protein>
<dbReference type="Proteomes" id="UP000076761">
    <property type="component" value="Unassembled WGS sequence"/>
</dbReference>
<evidence type="ECO:0000256" key="2">
    <source>
        <dbReference type="ARBA" id="ARBA00022703"/>
    </source>
</evidence>
<dbReference type="InterPro" id="IPR050452">
    <property type="entry name" value="Metacaspase"/>
</dbReference>
<keyword evidence="3" id="KW-0788">Thiol protease</keyword>
<feature type="domain" description="Peptidase C14 caspase" evidence="4">
    <location>
        <begin position="51"/>
        <end position="318"/>
    </location>
</feature>
<evidence type="ECO:0000259" key="4">
    <source>
        <dbReference type="Pfam" id="PF00656"/>
    </source>
</evidence>
<keyword evidence="2" id="KW-0053">Apoptosis</keyword>
<dbReference type="PANTHER" id="PTHR48104:SF30">
    <property type="entry name" value="METACASPASE-1"/>
    <property type="match status" value="1"/>
</dbReference>
<dbReference type="InParanoid" id="A0A165P672"/>
<dbReference type="PANTHER" id="PTHR48104">
    <property type="entry name" value="METACASPASE-4"/>
    <property type="match status" value="1"/>
</dbReference>
<evidence type="ECO:0000256" key="1">
    <source>
        <dbReference type="ARBA" id="ARBA00009005"/>
    </source>
</evidence>
<dbReference type="InterPro" id="IPR029030">
    <property type="entry name" value="Caspase-like_dom_sf"/>
</dbReference>
<keyword evidence="3" id="KW-0378">Hydrolase</keyword>
<dbReference type="Pfam" id="PF00656">
    <property type="entry name" value="Peptidase_C14"/>
    <property type="match status" value="1"/>
</dbReference>
<dbReference type="AlphaFoldDB" id="A0A165P672"/>
<evidence type="ECO:0000313" key="5">
    <source>
        <dbReference type="EMBL" id="KZT20576.1"/>
    </source>
</evidence>
<dbReference type="SUPFAM" id="SSF52129">
    <property type="entry name" value="Caspase-like"/>
    <property type="match status" value="1"/>
</dbReference>
<proteinExistence type="inferred from homology"/>
<organism evidence="5 6">
    <name type="scientific">Neolentinus lepideus HHB14362 ss-1</name>
    <dbReference type="NCBI Taxonomy" id="1314782"/>
    <lineage>
        <taxon>Eukaryota</taxon>
        <taxon>Fungi</taxon>
        <taxon>Dikarya</taxon>
        <taxon>Basidiomycota</taxon>
        <taxon>Agaricomycotina</taxon>
        <taxon>Agaricomycetes</taxon>
        <taxon>Gloeophyllales</taxon>
        <taxon>Gloeophyllaceae</taxon>
        <taxon>Neolentinus</taxon>
    </lineage>
</organism>
<dbReference type="GO" id="GO:0006508">
    <property type="term" value="P:proteolysis"/>
    <property type="evidence" value="ECO:0007669"/>
    <property type="project" value="InterPro"/>
</dbReference>
<keyword evidence="3" id="KW-0645">Protease</keyword>
<dbReference type="InterPro" id="IPR011600">
    <property type="entry name" value="Pept_C14_caspase"/>
</dbReference>
<dbReference type="GO" id="GO:0005737">
    <property type="term" value="C:cytoplasm"/>
    <property type="evidence" value="ECO:0007669"/>
    <property type="project" value="TreeGrafter"/>
</dbReference>
<comment type="similarity">
    <text evidence="1">Belongs to the peptidase C14B family.</text>
</comment>
<gene>
    <name evidence="5" type="ORF">NEOLEDRAFT_1075358</name>
</gene>
<evidence type="ECO:0000256" key="3">
    <source>
        <dbReference type="ARBA" id="ARBA00022807"/>
    </source>
</evidence>
<dbReference type="GO" id="GO:0004197">
    <property type="term" value="F:cysteine-type endopeptidase activity"/>
    <property type="evidence" value="ECO:0007669"/>
    <property type="project" value="InterPro"/>
</dbReference>
<dbReference type="OrthoDB" id="3223806at2759"/>
<dbReference type="GO" id="GO:0006915">
    <property type="term" value="P:apoptotic process"/>
    <property type="evidence" value="ECO:0007669"/>
    <property type="project" value="UniProtKB-KW"/>
</dbReference>